<proteinExistence type="predicted"/>
<name>A0A9W6GPC7_9FUSO</name>
<dbReference type="RefSeq" id="WP_281836868.1">
    <property type="nucleotide sequence ID" value="NZ_BSDY01000016.1"/>
</dbReference>
<comment type="caution">
    <text evidence="3">The sequence shown here is derived from an EMBL/GenBank/DDBJ whole genome shotgun (WGS) entry which is preliminary data.</text>
</comment>
<keyword evidence="1" id="KW-1133">Transmembrane helix</keyword>
<keyword evidence="4" id="KW-1185">Reference proteome</keyword>
<dbReference type="EMBL" id="BSDY01000016">
    <property type="protein sequence ID" value="GLI57312.1"/>
    <property type="molecule type" value="Genomic_DNA"/>
</dbReference>
<evidence type="ECO:0008006" key="5">
    <source>
        <dbReference type="Google" id="ProtNLM"/>
    </source>
</evidence>
<dbReference type="Proteomes" id="UP001144471">
    <property type="component" value="Unassembled WGS sequence"/>
</dbReference>
<evidence type="ECO:0000313" key="3">
    <source>
        <dbReference type="EMBL" id="GLI57312.1"/>
    </source>
</evidence>
<sequence>MKKTLLLFIMVFNIIYSAPASVIDDVIEMIFKSGDEVVEFSSKKAARETLERGVGKYGDEVLDVVRKGGIELLEASGKYGDEVLELAVKNPDAIYSLTHNTDEILGLVRKHGDKILELEGFAPGISKRIIDNFGDDAIGKLSKVGNKSELSRVIAYGEKADSPETRKLLWKNYEKNGAKFLDKIDYKMVMAGGLTTSMIITANNISGGVEEGIKIVAEENSEVLSDVVSEPINAVMKPFVPAITIFTVGLALLYLVKVYKKLFSGNK</sequence>
<organism evidence="3 4">
    <name type="scientific">Propionigenium maris DSM 9537</name>
    <dbReference type="NCBI Taxonomy" id="1123000"/>
    <lineage>
        <taxon>Bacteria</taxon>
        <taxon>Fusobacteriati</taxon>
        <taxon>Fusobacteriota</taxon>
        <taxon>Fusobacteriia</taxon>
        <taxon>Fusobacteriales</taxon>
        <taxon>Fusobacteriaceae</taxon>
        <taxon>Propionigenium</taxon>
    </lineage>
</organism>
<feature type="chain" id="PRO_5040843767" description="DUF4197 domain-containing protein" evidence="2">
    <location>
        <begin position="21"/>
        <end position="267"/>
    </location>
</feature>
<accession>A0A9W6GPC7</accession>
<gene>
    <name evidence="3" type="ORF">PM10SUCC1_28260</name>
</gene>
<feature type="signal peptide" evidence="2">
    <location>
        <begin position="1"/>
        <end position="20"/>
    </location>
</feature>
<protein>
    <recommendedName>
        <fullName evidence="5">DUF4197 domain-containing protein</fullName>
    </recommendedName>
</protein>
<keyword evidence="2" id="KW-0732">Signal</keyword>
<keyword evidence="1" id="KW-0812">Transmembrane</keyword>
<reference evidence="3" key="1">
    <citation type="submission" date="2022-12" db="EMBL/GenBank/DDBJ databases">
        <title>Reference genome sequencing for broad-spectrum identification of bacterial and archaeal isolates by mass spectrometry.</title>
        <authorList>
            <person name="Sekiguchi Y."/>
            <person name="Tourlousse D.M."/>
        </authorList>
    </citation>
    <scope>NUCLEOTIDE SEQUENCE</scope>
    <source>
        <strain evidence="3">10succ1</strain>
    </source>
</reference>
<evidence type="ECO:0000256" key="2">
    <source>
        <dbReference type="SAM" id="SignalP"/>
    </source>
</evidence>
<keyword evidence="1" id="KW-0472">Membrane</keyword>
<feature type="transmembrane region" description="Helical" evidence="1">
    <location>
        <begin position="239"/>
        <end position="259"/>
    </location>
</feature>
<dbReference type="AlphaFoldDB" id="A0A9W6GPC7"/>
<evidence type="ECO:0000256" key="1">
    <source>
        <dbReference type="SAM" id="Phobius"/>
    </source>
</evidence>
<evidence type="ECO:0000313" key="4">
    <source>
        <dbReference type="Proteomes" id="UP001144471"/>
    </source>
</evidence>